<protein>
    <recommendedName>
        <fullName evidence="1">1-alkyl-2-acetylglycerophosphocholine esterase</fullName>
        <ecNumber evidence="1">3.1.1.47</ecNumber>
    </recommendedName>
</protein>
<keyword evidence="7" id="KW-1185">Reference proteome</keyword>
<sequence length="467" mass="49200">MPSLSYIPLLSSTLPPPSGPHAVGYAVVRAPAQPWSRPWPIFKSPSPRAGQPALQITRSTFALYYPTATLGGSVPWIPEPAAGVLAGYARYFGGGKWLARLLSRPAARYQVPVSPNAPLLPTNTPYPLVIFSHGICGTRTTYSQWAANLASEGYIVLAVEHADGSGPCVLLPDGELALTVMRELEWEPQSPDPSPSLTSSGSSTSSSLAGFGKRKHTKTEADLRALQLDQRVRELYAAHAALSALPSASVDGLDEAGARTWAAAFASGVDTTRPALAGHSFGASTVFRALESPPPDYAPLPISAALALDHWWEPFPPLGTRPAPTPTPTLAINSQEYTQAPQWPHILADCRSSNATLVTIVGTNHESFCDFAVIVTASLGTNLGYIGTVHTLTLALLRGALVEALDGLGADEGEFTHTCFGGMAGRPGEVVVHLRAKEQGRVEEGEHGQALAPAPVQALAAQSLPKQ</sequence>
<dbReference type="EMBL" id="BTCM01000009">
    <property type="protein sequence ID" value="GMK59803.1"/>
    <property type="molecule type" value="Genomic_DNA"/>
</dbReference>
<dbReference type="AlphaFoldDB" id="A0AAD3TZK3"/>
<proteinExistence type="predicted"/>
<dbReference type="InterPro" id="IPR029058">
    <property type="entry name" value="AB_hydrolase_fold"/>
</dbReference>
<dbReference type="PANTHER" id="PTHR10272">
    <property type="entry name" value="PLATELET-ACTIVATING FACTOR ACETYLHYDROLASE"/>
    <property type="match status" value="1"/>
</dbReference>
<feature type="compositionally biased region" description="Low complexity" evidence="5">
    <location>
        <begin position="195"/>
        <end position="208"/>
    </location>
</feature>
<evidence type="ECO:0000256" key="4">
    <source>
        <dbReference type="ARBA" id="ARBA00023098"/>
    </source>
</evidence>
<keyword evidence="3" id="KW-0442">Lipid degradation</keyword>
<accession>A0AAD3TZK3</accession>
<gene>
    <name evidence="6" type="ORF">CspeluHIS016_0900200</name>
</gene>
<dbReference type="Proteomes" id="UP001222932">
    <property type="component" value="Unassembled WGS sequence"/>
</dbReference>
<keyword evidence="4" id="KW-0443">Lipid metabolism</keyword>
<evidence type="ECO:0000313" key="6">
    <source>
        <dbReference type="EMBL" id="GMK59803.1"/>
    </source>
</evidence>
<feature type="region of interest" description="Disordered" evidence="5">
    <location>
        <begin position="187"/>
        <end position="216"/>
    </location>
</feature>
<name>A0AAD3TZK3_9TREE</name>
<dbReference type="Pfam" id="PF03403">
    <property type="entry name" value="PAF-AH_p_II"/>
    <property type="match status" value="1"/>
</dbReference>
<dbReference type="PANTHER" id="PTHR10272:SF0">
    <property type="entry name" value="PLATELET-ACTIVATING FACTOR ACETYLHYDROLASE"/>
    <property type="match status" value="1"/>
</dbReference>
<dbReference type="Gene3D" id="3.40.50.1820">
    <property type="entry name" value="alpha/beta hydrolase"/>
    <property type="match status" value="1"/>
</dbReference>
<dbReference type="GO" id="GO:0016042">
    <property type="term" value="P:lipid catabolic process"/>
    <property type="evidence" value="ECO:0007669"/>
    <property type="project" value="UniProtKB-KW"/>
</dbReference>
<evidence type="ECO:0000256" key="3">
    <source>
        <dbReference type="ARBA" id="ARBA00022963"/>
    </source>
</evidence>
<dbReference type="EC" id="3.1.1.47" evidence="1"/>
<keyword evidence="2" id="KW-0378">Hydrolase</keyword>
<organism evidence="6 7">
    <name type="scientific">Cutaneotrichosporon spelunceum</name>
    <dbReference type="NCBI Taxonomy" id="1672016"/>
    <lineage>
        <taxon>Eukaryota</taxon>
        <taxon>Fungi</taxon>
        <taxon>Dikarya</taxon>
        <taxon>Basidiomycota</taxon>
        <taxon>Agaricomycotina</taxon>
        <taxon>Tremellomycetes</taxon>
        <taxon>Trichosporonales</taxon>
        <taxon>Trichosporonaceae</taxon>
        <taxon>Cutaneotrichosporon</taxon>
    </lineage>
</organism>
<evidence type="ECO:0000256" key="5">
    <source>
        <dbReference type="SAM" id="MobiDB-lite"/>
    </source>
</evidence>
<reference evidence="6" key="2">
    <citation type="submission" date="2023-06" db="EMBL/GenBank/DDBJ databases">
        <authorList>
            <person name="Kobayashi Y."/>
            <person name="Kayamori A."/>
            <person name="Aoki K."/>
            <person name="Shiwa Y."/>
            <person name="Fujita N."/>
            <person name="Sugita T."/>
            <person name="Iwasaki W."/>
            <person name="Tanaka N."/>
            <person name="Takashima M."/>
        </authorList>
    </citation>
    <scope>NUCLEOTIDE SEQUENCE</scope>
    <source>
        <strain evidence="6">HIS016</strain>
    </source>
</reference>
<reference evidence="6" key="1">
    <citation type="journal article" date="2023" name="BMC Genomics">
        <title>Chromosome-level genome assemblies of Cutaneotrichosporon spp. (Trichosporonales, Basidiomycota) reveal imbalanced evolution between nucleotide sequences and chromosome synteny.</title>
        <authorList>
            <person name="Kobayashi Y."/>
            <person name="Kayamori A."/>
            <person name="Aoki K."/>
            <person name="Shiwa Y."/>
            <person name="Matsutani M."/>
            <person name="Fujita N."/>
            <person name="Sugita T."/>
            <person name="Iwasaki W."/>
            <person name="Tanaka N."/>
            <person name="Takashima M."/>
        </authorList>
    </citation>
    <scope>NUCLEOTIDE SEQUENCE</scope>
    <source>
        <strain evidence="6">HIS016</strain>
    </source>
</reference>
<evidence type="ECO:0000313" key="7">
    <source>
        <dbReference type="Proteomes" id="UP001222932"/>
    </source>
</evidence>
<evidence type="ECO:0000256" key="2">
    <source>
        <dbReference type="ARBA" id="ARBA00022801"/>
    </source>
</evidence>
<dbReference type="GO" id="GO:0003847">
    <property type="term" value="F:1-alkyl-2-acetylglycerophosphocholine esterase activity"/>
    <property type="evidence" value="ECO:0007669"/>
    <property type="project" value="UniProtKB-EC"/>
</dbReference>
<evidence type="ECO:0000256" key="1">
    <source>
        <dbReference type="ARBA" id="ARBA00013201"/>
    </source>
</evidence>
<dbReference type="SUPFAM" id="SSF53474">
    <property type="entry name" value="alpha/beta-Hydrolases"/>
    <property type="match status" value="1"/>
</dbReference>
<comment type="caution">
    <text evidence="6">The sequence shown here is derived from an EMBL/GenBank/DDBJ whole genome shotgun (WGS) entry which is preliminary data.</text>
</comment>